<evidence type="ECO:0000313" key="10">
    <source>
        <dbReference type="Proteomes" id="UP000675664"/>
    </source>
</evidence>
<keyword evidence="2 8" id="KW-0732">Signal</keyword>
<evidence type="ECO:0000256" key="7">
    <source>
        <dbReference type="PIRSR" id="PIRSR002854-1"/>
    </source>
</evidence>
<dbReference type="EMBL" id="JAGSND010000010">
    <property type="protein sequence ID" value="MBR0599098.1"/>
    <property type="molecule type" value="Genomic_DNA"/>
</dbReference>
<evidence type="ECO:0000313" key="9">
    <source>
        <dbReference type="EMBL" id="MBR0599098.1"/>
    </source>
</evidence>
<protein>
    <recommendedName>
        <fullName evidence="6">Lipoprotein</fullName>
    </recommendedName>
</protein>
<reference evidence="9" key="1">
    <citation type="submission" date="2021-04" db="EMBL/GenBank/DDBJ databases">
        <title>Sinoanaerobacter chloroacetimidivorans sp. nov., an obligate anaerobic bacterium isolated from anaerobic sludge.</title>
        <authorList>
            <person name="Bao Y."/>
        </authorList>
    </citation>
    <scope>NUCLEOTIDE SEQUENCE</scope>
    <source>
        <strain evidence="9">BAD-6</strain>
    </source>
</reference>
<feature type="signal peptide" evidence="8">
    <location>
        <begin position="1"/>
        <end position="19"/>
    </location>
</feature>
<dbReference type="Pfam" id="PF03180">
    <property type="entry name" value="Lipoprotein_9"/>
    <property type="match status" value="1"/>
</dbReference>
<dbReference type="Proteomes" id="UP000675664">
    <property type="component" value="Unassembled WGS sequence"/>
</dbReference>
<sequence>MKKKIALILVLTLTVFAFTACGGNADTDKGNADTETTVLKIGASTVPHAEILEFVKPILAEEGIDLQITEYTDYVIPNTAVESHELDANYFQHVPYLDSFNEENGTHLVSAVAVHYEPLGIYAGKTAGIDALKDGATIAVPNDPTNEARALLLLEQEGIIKLKDGVGLAATPKDIVENPLNIKIYEAEAAAVARSTKDVDLAVINGNYALEAGFVAKDALALESSESEGAQTFANIVAVYEGDESRPEIQALIKALTSEEVRGFIEETYQGSVVPVF</sequence>
<feature type="lipid moiety-binding region" description="S-diacylglycerol cysteine" evidence="7">
    <location>
        <position position="21"/>
    </location>
</feature>
<keyword evidence="3" id="KW-0472">Membrane</keyword>
<dbReference type="InterPro" id="IPR004872">
    <property type="entry name" value="Lipoprotein_NlpA"/>
</dbReference>
<dbReference type="Gene3D" id="3.40.190.10">
    <property type="entry name" value="Periplasmic binding protein-like II"/>
    <property type="match status" value="2"/>
</dbReference>
<keyword evidence="4" id="KW-0564">Palmitate</keyword>
<dbReference type="RefSeq" id="WP_227019230.1">
    <property type="nucleotide sequence ID" value="NZ_JAGSND010000010.1"/>
</dbReference>
<evidence type="ECO:0000256" key="8">
    <source>
        <dbReference type="SAM" id="SignalP"/>
    </source>
</evidence>
<dbReference type="AlphaFoldDB" id="A0A8J7W4B2"/>
<evidence type="ECO:0000256" key="3">
    <source>
        <dbReference type="ARBA" id="ARBA00023136"/>
    </source>
</evidence>
<dbReference type="GO" id="GO:0016020">
    <property type="term" value="C:membrane"/>
    <property type="evidence" value="ECO:0007669"/>
    <property type="project" value="UniProtKB-SubCell"/>
</dbReference>
<evidence type="ECO:0000256" key="4">
    <source>
        <dbReference type="ARBA" id="ARBA00023139"/>
    </source>
</evidence>
<reference evidence="9" key="2">
    <citation type="submission" date="2021-04" db="EMBL/GenBank/DDBJ databases">
        <authorList>
            <person name="Liu J."/>
        </authorList>
    </citation>
    <scope>NUCLEOTIDE SEQUENCE</scope>
    <source>
        <strain evidence="9">BAD-6</strain>
    </source>
</reference>
<comment type="similarity">
    <text evidence="6">Belongs to the nlpA lipoprotein family.</text>
</comment>
<dbReference type="SUPFAM" id="SSF53850">
    <property type="entry name" value="Periplasmic binding protein-like II"/>
    <property type="match status" value="1"/>
</dbReference>
<comment type="subcellular location">
    <subcellularLocation>
        <location evidence="1">Membrane</location>
        <topology evidence="1">Lipid-anchor</topology>
    </subcellularLocation>
</comment>
<dbReference type="PANTHER" id="PTHR30429">
    <property type="entry name" value="D-METHIONINE-BINDING LIPOPROTEIN METQ"/>
    <property type="match status" value="1"/>
</dbReference>
<dbReference type="PIRSF" id="PIRSF002854">
    <property type="entry name" value="MetQ"/>
    <property type="match status" value="1"/>
</dbReference>
<keyword evidence="5 6" id="KW-0449">Lipoprotein</keyword>
<dbReference type="PANTHER" id="PTHR30429:SF0">
    <property type="entry name" value="METHIONINE-BINDING LIPOPROTEIN METQ"/>
    <property type="match status" value="1"/>
</dbReference>
<proteinExistence type="inferred from homology"/>
<comment type="caution">
    <text evidence="9">The sequence shown here is derived from an EMBL/GenBank/DDBJ whole genome shotgun (WGS) entry which is preliminary data.</text>
</comment>
<name>A0A8J7W4B2_9FIRM</name>
<dbReference type="PROSITE" id="PS51257">
    <property type="entry name" value="PROKAR_LIPOPROTEIN"/>
    <property type="match status" value="1"/>
</dbReference>
<evidence type="ECO:0000256" key="6">
    <source>
        <dbReference type="PIRNR" id="PIRNR002854"/>
    </source>
</evidence>
<evidence type="ECO:0000256" key="2">
    <source>
        <dbReference type="ARBA" id="ARBA00022729"/>
    </source>
</evidence>
<evidence type="ECO:0000256" key="5">
    <source>
        <dbReference type="ARBA" id="ARBA00023288"/>
    </source>
</evidence>
<feature type="chain" id="PRO_5039653340" description="Lipoprotein" evidence="8">
    <location>
        <begin position="20"/>
        <end position="277"/>
    </location>
</feature>
<dbReference type="CDD" id="cd13597">
    <property type="entry name" value="PBP2_lipoprotein_Tp32"/>
    <property type="match status" value="1"/>
</dbReference>
<evidence type="ECO:0000256" key="1">
    <source>
        <dbReference type="ARBA" id="ARBA00004635"/>
    </source>
</evidence>
<gene>
    <name evidence="9" type="ORF">KCX82_14505</name>
</gene>
<accession>A0A8J7W4B2</accession>
<keyword evidence="10" id="KW-1185">Reference proteome</keyword>
<organism evidence="9 10">
    <name type="scientific">Sinanaerobacter chloroacetimidivorans</name>
    <dbReference type="NCBI Taxonomy" id="2818044"/>
    <lineage>
        <taxon>Bacteria</taxon>
        <taxon>Bacillati</taxon>
        <taxon>Bacillota</taxon>
        <taxon>Clostridia</taxon>
        <taxon>Peptostreptococcales</taxon>
        <taxon>Anaerovoracaceae</taxon>
        <taxon>Sinanaerobacter</taxon>
    </lineage>
</organism>